<organism evidence="2 3">
    <name type="scientific">Ficus carica</name>
    <name type="common">Common fig</name>
    <dbReference type="NCBI Taxonomy" id="3494"/>
    <lineage>
        <taxon>Eukaryota</taxon>
        <taxon>Viridiplantae</taxon>
        <taxon>Streptophyta</taxon>
        <taxon>Embryophyta</taxon>
        <taxon>Tracheophyta</taxon>
        <taxon>Spermatophyta</taxon>
        <taxon>Magnoliopsida</taxon>
        <taxon>eudicotyledons</taxon>
        <taxon>Gunneridae</taxon>
        <taxon>Pentapetalae</taxon>
        <taxon>rosids</taxon>
        <taxon>fabids</taxon>
        <taxon>Rosales</taxon>
        <taxon>Moraceae</taxon>
        <taxon>Ficeae</taxon>
        <taxon>Ficus</taxon>
    </lineage>
</organism>
<evidence type="ECO:0000313" key="3">
    <source>
        <dbReference type="Proteomes" id="UP001187192"/>
    </source>
</evidence>
<accession>A0AA88DJV8</accession>
<reference evidence="2" key="1">
    <citation type="submission" date="2023-07" db="EMBL/GenBank/DDBJ databases">
        <title>draft genome sequence of fig (Ficus carica).</title>
        <authorList>
            <person name="Takahashi T."/>
            <person name="Nishimura K."/>
        </authorList>
    </citation>
    <scope>NUCLEOTIDE SEQUENCE</scope>
</reference>
<dbReference type="Gramene" id="FCD_00026612-RA">
    <property type="protein sequence ID" value="FCD_00026612-RA:cds"/>
    <property type="gene ID" value="FCD_00026612"/>
</dbReference>
<dbReference type="EMBL" id="BTGU01000042">
    <property type="protein sequence ID" value="GMN52689.1"/>
    <property type="molecule type" value="Genomic_DNA"/>
</dbReference>
<protein>
    <submittedName>
        <fullName evidence="2">Uncharacterized protein</fullName>
    </submittedName>
</protein>
<gene>
    <name evidence="2" type="ORF">TIFTF001_021827</name>
</gene>
<dbReference type="AlphaFoldDB" id="A0AA88DJV8"/>
<dbReference type="Proteomes" id="UP001187192">
    <property type="component" value="Unassembled WGS sequence"/>
</dbReference>
<proteinExistence type="predicted"/>
<evidence type="ECO:0000313" key="2">
    <source>
        <dbReference type="EMBL" id="GMN52689.1"/>
    </source>
</evidence>
<feature type="region of interest" description="Disordered" evidence="1">
    <location>
        <begin position="65"/>
        <end position="87"/>
    </location>
</feature>
<comment type="caution">
    <text evidence="2">The sequence shown here is derived from an EMBL/GenBank/DDBJ whole genome shotgun (WGS) entry which is preliminary data.</text>
</comment>
<evidence type="ECO:0000256" key="1">
    <source>
        <dbReference type="SAM" id="MobiDB-lite"/>
    </source>
</evidence>
<sequence length="144" mass="15559">MEFVEAWLPNTRDSFMNILQHKDGFEIPDAGKGVLEPLGDPGRPRNSVDRLQAHNVVFSSLAEAQSGPMDKGNDCAVESGSSTSGRGRLRCPSAGPMIILAVNCHGLARATTIRDLGVLIRWNFFSRSYVNPVGLAGGFCVAWK</sequence>
<name>A0AA88DJV8_FICCA</name>
<keyword evidence="3" id="KW-1185">Reference proteome</keyword>